<evidence type="ECO:0000313" key="4">
    <source>
        <dbReference type="Proteomes" id="UP000095192"/>
    </source>
</evidence>
<evidence type="ECO:0000256" key="1">
    <source>
        <dbReference type="SAM" id="MobiDB-lite"/>
    </source>
</evidence>
<accession>A0A1D3CYL2</accession>
<dbReference type="PANTHER" id="PTHR44825:SF1">
    <property type="entry name" value="DNAJ HOMOLOG SUBFAMILY C MEMBER 4"/>
    <property type="match status" value="1"/>
</dbReference>
<sequence length="393" mass="43820">MGLDSLRRRFIDLYRVLGVHPTAADAEIKRKFVDAAKASHPDCGGDASRFQAVSEAYRILNTQRAAYDALYRARTGSDPSGLGKFPQSAFNRRHDTFDYGGEDWRSFLRMQQQRQEQEQYDWFDEGHSHEDEGSAKSGSGSKASRGGQKQRQWRFVDVFVVEEDGKKRTDSRSSSETRQKRGKDKEKHRSSPAAAAAAGATTATSASSGAPTADTRTAEAANAASAAASCAFFFETDDESDSEKKGDQQQQEQQQQVQRESDTQDRDDAEDFQFERQSSRQSSKQGSNENGSRRNSRRGISTASSDESNRTPIYTIASLPVSADWLPAMSLSRKGGNRIEPVLFLQHKAVKRWLDLFGDRRRQYGIFESGLLRFLASPAKPKRPPRRAAARPA</sequence>
<dbReference type="VEuPathDB" id="ToxoDB:LOC34624270"/>
<gene>
    <name evidence="3" type="ORF">cyc_08591</name>
</gene>
<evidence type="ECO:0000313" key="3">
    <source>
        <dbReference type="EMBL" id="OEH76290.1"/>
    </source>
</evidence>
<dbReference type="EMBL" id="JROU02001493">
    <property type="protein sequence ID" value="OEH76290.1"/>
    <property type="molecule type" value="Genomic_DNA"/>
</dbReference>
<feature type="compositionally biased region" description="Low complexity" evidence="1">
    <location>
        <begin position="248"/>
        <end position="258"/>
    </location>
</feature>
<keyword evidence="4" id="KW-1185">Reference proteome</keyword>
<dbReference type="VEuPathDB" id="ToxoDB:cyc_08591"/>
<protein>
    <recommendedName>
        <fullName evidence="2">J domain-containing protein</fullName>
    </recommendedName>
</protein>
<dbReference type="PRINTS" id="PR00625">
    <property type="entry name" value="JDOMAIN"/>
</dbReference>
<feature type="compositionally biased region" description="Low complexity" evidence="1">
    <location>
        <begin position="135"/>
        <end position="147"/>
    </location>
</feature>
<dbReference type="SUPFAM" id="SSF46565">
    <property type="entry name" value="Chaperone J-domain"/>
    <property type="match status" value="1"/>
</dbReference>
<feature type="region of interest" description="Disordered" evidence="1">
    <location>
        <begin position="236"/>
        <end position="309"/>
    </location>
</feature>
<dbReference type="Gene3D" id="1.10.287.110">
    <property type="entry name" value="DnaJ domain"/>
    <property type="match status" value="1"/>
</dbReference>
<dbReference type="InterPro" id="IPR036869">
    <property type="entry name" value="J_dom_sf"/>
</dbReference>
<feature type="domain" description="J" evidence="2">
    <location>
        <begin position="12"/>
        <end position="71"/>
    </location>
</feature>
<feature type="region of interest" description="Disordered" evidence="1">
    <location>
        <begin position="126"/>
        <end position="150"/>
    </location>
</feature>
<dbReference type="PANTHER" id="PTHR44825">
    <property type="match status" value="1"/>
</dbReference>
<name>A0A1D3CYL2_9EIME</name>
<feature type="region of interest" description="Disordered" evidence="1">
    <location>
        <begin position="165"/>
        <end position="220"/>
    </location>
</feature>
<dbReference type="InterPro" id="IPR052763">
    <property type="entry name" value="DnaJ_C4"/>
</dbReference>
<dbReference type="SMART" id="SM00271">
    <property type="entry name" value="DnaJ"/>
    <property type="match status" value="1"/>
</dbReference>
<comment type="caution">
    <text evidence="3">The sequence shown here is derived from an EMBL/GenBank/DDBJ whole genome shotgun (WGS) entry which is preliminary data.</text>
</comment>
<dbReference type="InParanoid" id="A0A1D3CYL2"/>
<evidence type="ECO:0000259" key="2">
    <source>
        <dbReference type="PROSITE" id="PS50076"/>
    </source>
</evidence>
<dbReference type="PROSITE" id="PS50076">
    <property type="entry name" value="DNAJ_2"/>
    <property type="match status" value="1"/>
</dbReference>
<dbReference type="InterPro" id="IPR001623">
    <property type="entry name" value="DnaJ_domain"/>
</dbReference>
<proteinExistence type="predicted"/>
<dbReference type="Pfam" id="PF00226">
    <property type="entry name" value="DnaJ"/>
    <property type="match status" value="1"/>
</dbReference>
<organism evidence="3 4">
    <name type="scientific">Cyclospora cayetanensis</name>
    <dbReference type="NCBI Taxonomy" id="88456"/>
    <lineage>
        <taxon>Eukaryota</taxon>
        <taxon>Sar</taxon>
        <taxon>Alveolata</taxon>
        <taxon>Apicomplexa</taxon>
        <taxon>Conoidasida</taxon>
        <taxon>Coccidia</taxon>
        <taxon>Eucoccidiorida</taxon>
        <taxon>Eimeriorina</taxon>
        <taxon>Eimeriidae</taxon>
        <taxon>Cyclospora</taxon>
    </lineage>
</organism>
<feature type="compositionally biased region" description="Basic and acidic residues" evidence="1">
    <location>
        <begin position="165"/>
        <end position="189"/>
    </location>
</feature>
<feature type="compositionally biased region" description="Low complexity" evidence="1">
    <location>
        <begin position="191"/>
        <end position="220"/>
    </location>
</feature>
<dbReference type="CDD" id="cd06257">
    <property type="entry name" value="DnaJ"/>
    <property type="match status" value="1"/>
</dbReference>
<dbReference type="AlphaFoldDB" id="A0A1D3CYL2"/>
<dbReference type="Proteomes" id="UP000095192">
    <property type="component" value="Unassembled WGS sequence"/>
</dbReference>
<feature type="compositionally biased region" description="Low complexity" evidence="1">
    <location>
        <begin position="279"/>
        <end position="290"/>
    </location>
</feature>
<reference evidence="3 4" key="1">
    <citation type="journal article" date="2016" name="BMC Genomics">
        <title>Comparative genomics reveals Cyclospora cayetanensis possesses coccidia-like metabolism and invasion components but unique surface antigens.</title>
        <authorList>
            <person name="Liu S."/>
            <person name="Wang L."/>
            <person name="Zheng H."/>
            <person name="Xu Z."/>
            <person name="Roellig D.M."/>
            <person name="Li N."/>
            <person name="Frace M.A."/>
            <person name="Tang K."/>
            <person name="Arrowood M.J."/>
            <person name="Moss D.M."/>
            <person name="Zhang L."/>
            <person name="Feng Y."/>
            <person name="Xiao L."/>
        </authorList>
    </citation>
    <scope>NUCLEOTIDE SEQUENCE [LARGE SCALE GENOMIC DNA]</scope>
    <source>
        <strain evidence="3 4">CHN_HEN01</strain>
    </source>
</reference>